<dbReference type="InterPro" id="IPR013785">
    <property type="entry name" value="Aldolase_TIM"/>
</dbReference>
<dbReference type="AlphaFoldDB" id="A0A8J3Z5L6"/>
<dbReference type="InterPro" id="IPR044152">
    <property type="entry name" value="YqjM-like"/>
</dbReference>
<dbReference type="RefSeq" id="WP_203995866.1">
    <property type="nucleotide sequence ID" value="NZ_BOPG01000027.1"/>
</dbReference>
<dbReference type="SUPFAM" id="SSF51905">
    <property type="entry name" value="FAD/NAD(P)-binding domain"/>
    <property type="match status" value="1"/>
</dbReference>
<protein>
    <submittedName>
        <fullName evidence="4">Salicylyl-CoA 5-hydroxylase</fullName>
    </submittedName>
</protein>
<feature type="region of interest" description="Disordered" evidence="1">
    <location>
        <begin position="740"/>
        <end position="763"/>
    </location>
</feature>
<dbReference type="InterPro" id="IPR001155">
    <property type="entry name" value="OxRdtase_FMN_N"/>
</dbReference>
<feature type="domain" description="FAD-binding" evidence="3">
    <location>
        <begin position="3"/>
        <end position="325"/>
    </location>
</feature>
<evidence type="ECO:0000256" key="1">
    <source>
        <dbReference type="SAM" id="MobiDB-lite"/>
    </source>
</evidence>
<organism evidence="4 5">
    <name type="scientific">Virgisporangium aurantiacum</name>
    <dbReference type="NCBI Taxonomy" id="175570"/>
    <lineage>
        <taxon>Bacteria</taxon>
        <taxon>Bacillati</taxon>
        <taxon>Actinomycetota</taxon>
        <taxon>Actinomycetes</taxon>
        <taxon>Micromonosporales</taxon>
        <taxon>Micromonosporaceae</taxon>
        <taxon>Virgisporangium</taxon>
    </lineage>
</organism>
<dbReference type="InterPro" id="IPR036188">
    <property type="entry name" value="FAD/NAD-bd_sf"/>
</dbReference>
<dbReference type="Gene3D" id="3.20.20.70">
    <property type="entry name" value="Aldolase class I"/>
    <property type="match status" value="1"/>
</dbReference>
<sequence>MRIAVIGGGPGGLYFSALAKQLGPGHEITVWERNAPDDTFGFGVVFSDETLGGIEHADKAVFDAMQREFARWDDIDVHFRDEVQTSGGHGFAAMSRRRLLEILQARCRELGVTMHFRTEAPSADELSATFDLVVASDGLNSVIRAKYADTFRPSLDVRHCKYMWLGTDLVFDAFKFYIRQTPHGVMQIHGYPYDATGSTFIVEMHDSVWRAAGFDAHAAREFRPGQSDEDSIARVRELFADILDGHAVYANNSRWISFATVRNETWRHGNVVLLGDAAHTAHFSIGSGTKLAMEDALALAACLHEQSTVDAALSAYETERRPVVLSTQRAAQASLEWFENLPQYVHQETPQFAFNIMTRSRRVTHGNLRLRDSQFVEGVDAWFARGAGSGDVRPPMFQPFRLRGLELKNRVVVSAMDMYRAVDGLPNDFHLAHLGGKALGGAGLVMTEMVCVSETGRITPGCTGMYRPAHEAAWRRIVELVHTESTAKIGFQVGHSGRKGSTRLMWEGIDDPLLDGNWEVVAPSPLPYRPGVNQVPRELTRADLDRIRAEFVRATRMAARAGFDLLELHCAHGYLLSSFISSVTNRRTDSYGGSLANRLRYPLEVFDAVRAVWPEDRPISVRISATDWTKGGITGEDAVEIAAAFAAAGADALDVSTGQVTPDERPEYGRSYQTPYADAIRNRVGIATIAVGVISSYDDVNSILLAGRADLCAIGRAHLYDPNWTLHAAADQGYQGRGADWPVPWRAGSRSPQTGRSDGPKPRLQLIRAGVTGTRHARWRPA</sequence>
<dbReference type="PANTHER" id="PTHR43303">
    <property type="entry name" value="NADPH DEHYDROGENASE C23G7.10C-RELATED"/>
    <property type="match status" value="1"/>
</dbReference>
<dbReference type="NCBIfam" id="NF006101">
    <property type="entry name" value="PRK08255.1"/>
    <property type="match status" value="1"/>
</dbReference>
<dbReference type="Pfam" id="PF00724">
    <property type="entry name" value="Oxidored_FMN"/>
    <property type="match status" value="1"/>
</dbReference>
<evidence type="ECO:0000259" key="2">
    <source>
        <dbReference type="Pfam" id="PF00724"/>
    </source>
</evidence>
<accession>A0A8J3Z5L6</accession>
<dbReference type="InterPro" id="IPR002938">
    <property type="entry name" value="FAD-bd"/>
</dbReference>
<evidence type="ECO:0000259" key="3">
    <source>
        <dbReference type="Pfam" id="PF01494"/>
    </source>
</evidence>
<dbReference type="PANTHER" id="PTHR43303:SF3">
    <property type="entry name" value="BLR3436 PROTEIN"/>
    <property type="match status" value="1"/>
</dbReference>
<dbReference type="GO" id="GO:0010181">
    <property type="term" value="F:FMN binding"/>
    <property type="evidence" value="ECO:0007669"/>
    <property type="project" value="InterPro"/>
</dbReference>
<dbReference type="EMBL" id="BOPG01000027">
    <property type="protein sequence ID" value="GIJ56902.1"/>
    <property type="molecule type" value="Genomic_DNA"/>
</dbReference>
<gene>
    <name evidence="4" type="ORF">Vau01_044180</name>
</gene>
<dbReference type="GO" id="GO:0071949">
    <property type="term" value="F:FAD binding"/>
    <property type="evidence" value="ECO:0007669"/>
    <property type="project" value="InterPro"/>
</dbReference>
<proteinExistence type="predicted"/>
<comment type="caution">
    <text evidence="4">The sequence shown here is derived from an EMBL/GenBank/DDBJ whole genome shotgun (WGS) entry which is preliminary data.</text>
</comment>
<dbReference type="Gene3D" id="3.30.9.20">
    <property type="match status" value="1"/>
</dbReference>
<dbReference type="Pfam" id="PF01494">
    <property type="entry name" value="FAD_binding_3"/>
    <property type="match status" value="1"/>
</dbReference>
<dbReference type="Proteomes" id="UP000612585">
    <property type="component" value="Unassembled WGS sequence"/>
</dbReference>
<feature type="domain" description="NADH:flavin oxidoreductase/NADH oxidase N-terminal" evidence="2">
    <location>
        <begin position="396"/>
        <end position="729"/>
    </location>
</feature>
<dbReference type="CDD" id="cd02932">
    <property type="entry name" value="OYE_YqiM_FMN"/>
    <property type="match status" value="1"/>
</dbReference>
<keyword evidence="5" id="KW-1185">Reference proteome</keyword>
<evidence type="ECO:0000313" key="5">
    <source>
        <dbReference type="Proteomes" id="UP000612585"/>
    </source>
</evidence>
<name>A0A8J3Z5L6_9ACTN</name>
<evidence type="ECO:0000313" key="4">
    <source>
        <dbReference type="EMBL" id="GIJ56902.1"/>
    </source>
</evidence>
<dbReference type="GO" id="GO:0003959">
    <property type="term" value="F:NADPH dehydrogenase activity"/>
    <property type="evidence" value="ECO:0007669"/>
    <property type="project" value="InterPro"/>
</dbReference>
<dbReference type="Gene3D" id="3.50.50.60">
    <property type="entry name" value="FAD/NAD(P)-binding domain"/>
    <property type="match status" value="1"/>
</dbReference>
<dbReference type="GO" id="GO:0050661">
    <property type="term" value="F:NADP binding"/>
    <property type="evidence" value="ECO:0007669"/>
    <property type="project" value="InterPro"/>
</dbReference>
<dbReference type="PRINTS" id="PR00420">
    <property type="entry name" value="RNGMNOXGNASE"/>
</dbReference>
<dbReference type="SUPFAM" id="SSF51395">
    <property type="entry name" value="FMN-linked oxidoreductases"/>
    <property type="match status" value="1"/>
</dbReference>
<reference evidence="4" key="1">
    <citation type="submission" date="2021-01" db="EMBL/GenBank/DDBJ databases">
        <title>Whole genome shotgun sequence of Virgisporangium aurantiacum NBRC 16421.</title>
        <authorList>
            <person name="Komaki H."/>
            <person name="Tamura T."/>
        </authorList>
    </citation>
    <scope>NUCLEOTIDE SEQUENCE</scope>
    <source>
        <strain evidence="4">NBRC 16421</strain>
    </source>
</reference>